<dbReference type="KEGG" id="vg:75690893"/>
<organism evidence="1 2">
    <name type="scientific">uncultured phage cr13_1</name>
    <dbReference type="NCBI Taxonomy" id="2986396"/>
    <lineage>
        <taxon>Viruses</taxon>
        <taxon>Duplodnaviria</taxon>
        <taxon>Heunggongvirae</taxon>
        <taxon>Uroviricota</taxon>
        <taxon>Caudoviricetes</taxon>
        <taxon>Crassvirales</taxon>
        <taxon>Crevaviridae</taxon>
        <taxon>Doltivirinae</taxon>
        <taxon>Kingevirus</taxon>
        <taxon>Kingevirus communis</taxon>
    </lineage>
</organism>
<dbReference type="RefSeq" id="YP_010360114.1">
    <property type="nucleotide sequence ID" value="NC_062780.1"/>
</dbReference>
<reference evidence="1 2" key="1">
    <citation type="submission" date="2021-04" db="EMBL/GenBank/DDBJ databases">
        <authorList>
            <person name="Shkoporov A.N."/>
            <person name="Stockdale S.R."/>
            <person name="Guerin E."/>
            <person name="Ross R.P."/>
            <person name="Hill C."/>
        </authorList>
    </citation>
    <scope>NUCLEOTIDE SEQUENCE [LARGE SCALE GENOMIC DNA]</scope>
    <source>
        <strain evidence="2">cr13_1</strain>
    </source>
</reference>
<gene>
    <name evidence="1" type="primary">gp_26680</name>
</gene>
<evidence type="ECO:0000313" key="1">
    <source>
        <dbReference type="EMBL" id="QWM90542.1"/>
    </source>
</evidence>
<dbReference type="EMBL" id="MZ130490">
    <property type="protein sequence ID" value="QWM90542.1"/>
    <property type="molecule type" value="Genomic_DNA"/>
</dbReference>
<keyword evidence="2" id="KW-1185">Reference proteome</keyword>
<name>A0AAE7RXC1_9CAUD</name>
<evidence type="ECO:0000313" key="2">
    <source>
        <dbReference type="Proteomes" id="UP000827409"/>
    </source>
</evidence>
<dbReference type="Proteomes" id="UP000827409">
    <property type="component" value="Segment"/>
</dbReference>
<protein>
    <submittedName>
        <fullName evidence="1">Uncharacterized protein</fullName>
    </submittedName>
</protein>
<proteinExistence type="predicted"/>
<dbReference type="GeneID" id="75690893"/>
<accession>A0AAE7RXC1</accession>
<sequence length="86" mass="9603">MEQTQNTCKVAIKFRFTVGSCAGNNYSSWGILKIVTEIKPTILFHRSENGEKHNLIEQIATDKVKELIKTSGSNVVDVEIHSVTLL</sequence>